<feature type="compositionally biased region" description="Basic residues" evidence="1">
    <location>
        <begin position="36"/>
        <end position="46"/>
    </location>
</feature>
<evidence type="ECO:0000256" key="1">
    <source>
        <dbReference type="SAM" id="MobiDB-lite"/>
    </source>
</evidence>
<dbReference type="OrthoDB" id="6262491at2759"/>
<protein>
    <submittedName>
        <fullName evidence="2">Uncharacterized protein</fullName>
    </submittedName>
</protein>
<feature type="compositionally biased region" description="Low complexity" evidence="1">
    <location>
        <begin position="1032"/>
        <end position="1042"/>
    </location>
</feature>
<feature type="region of interest" description="Disordered" evidence="1">
    <location>
        <begin position="714"/>
        <end position="749"/>
    </location>
</feature>
<feature type="compositionally biased region" description="Acidic residues" evidence="1">
    <location>
        <begin position="51"/>
        <end position="73"/>
    </location>
</feature>
<feature type="compositionally biased region" description="Basic and acidic residues" evidence="1">
    <location>
        <begin position="1046"/>
        <end position="1055"/>
    </location>
</feature>
<feature type="region of interest" description="Disordered" evidence="1">
    <location>
        <begin position="587"/>
        <end position="612"/>
    </location>
</feature>
<organism evidence="2 3">
    <name type="scientific">Mytilus galloprovincialis</name>
    <name type="common">Mediterranean mussel</name>
    <dbReference type="NCBI Taxonomy" id="29158"/>
    <lineage>
        <taxon>Eukaryota</taxon>
        <taxon>Metazoa</taxon>
        <taxon>Spiralia</taxon>
        <taxon>Lophotrochozoa</taxon>
        <taxon>Mollusca</taxon>
        <taxon>Bivalvia</taxon>
        <taxon>Autobranchia</taxon>
        <taxon>Pteriomorphia</taxon>
        <taxon>Mytilida</taxon>
        <taxon>Mytiloidea</taxon>
        <taxon>Mytilidae</taxon>
        <taxon>Mytilinae</taxon>
        <taxon>Mytilus</taxon>
    </lineage>
</organism>
<feature type="region of interest" description="Disordered" evidence="1">
    <location>
        <begin position="196"/>
        <end position="257"/>
    </location>
</feature>
<feature type="compositionally biased region" description="Basic and acidic residues" evidence="1">
    <location>
        <begin position="1016"/>
        <end position="1031"/>
    </location>
</feature>
<feature type="region of interest" description="Disordered" evidence="1">
    <location>
        <begin position="644"/>
        <end position="683"/>
    </location>
</feature>
<proteinExistence type="predicted"/>
<feature type="compositionally biased region" description="Acidic residues" evidence="1">
    <location>
        <begin position="148"/>
        <end position="165"/>
    </location>
</feature>
<evidence type="ECO:0000313" key="2">
    <source>
        <dbReference type="EMBL" id="VDI72348.1"/>
    </source>
</evidence>
<name>A0A8B6H116_MYTGA</name>
<dbReference type="Proteomes" id="UP000596742">
    <property type="component" value="Unassembled WGS sequence"/>
</dbReference>
<comment type="caution">
    <text evidence="2">The sequence shown here is derived from an EMBL/GenBank/DDBJ whole genome shotgun (WGS) entry which is preliminary data.</text>
</comment>
<sequence length="1071" mass="121254">MNFVKAKYLQFLDESETEIESEHEISRPPRYGGRPNHGRQRGKKQSRVYDSDDDLDFDDSEAITDADIFDGYEMEIIQPEPPRQRSGSNKKVKARYLKFLDENSEDDKVSSSDESELEGDNSRQGGAGSRPRNVGRGRGKKKVRLVDSDDDDIEFDDSEPVEDTDIFPPGYEAEIGQDYIGGPYSLLRAGSDLKDFRPLSWGDNDDGRRSTNSTTPWRKMSNFIRASSTLSNRSTSSSKRGPKGRRQSTPTTPKYELKSKKFDLHRLDLDMGTPDRMRRSLGTKSRERTKSSFRLTNMVVDEQSTNVTFKDDSKSGHRKGMLPAVDMDVVRQLMDDLFPDLHGTASFDSILQNLIRMLDTEDEDLHKKICDYIISIHRDIGIQDHYLDRIISKLSVQLSGDNHSFKMDALSTLKVIGVDRQDVLAMILPRLIDSQEDIREQAKEVLAALCGVVNKDELLELMNSMGMTKQFDTKEAEEEALKELAMRLDVPYRSDSFADWINNWVDDTSSLYDSEPEVKLDDIDKAWDGRQRKWKPESLYLTESASRASTRMRELSFLSKGSRTPIQELDENDGELLEIEDLEKIKTQGQLSDRSSRSSNRSRRGVKFDPRDPSLYRYYKNRHIKERENDGKFNYKNMSKLFSKTQLGGGEDTDSQIGSLDSHSQVGDTLSTNDSGIISIQDSGIGRDMSDTYSYKSYKASPFLSKEKIEARAASYRPRQESHRKHNLSPVKSSSTIGGGSAKSTPREKEPDWMKFFQTPTALERKRMEMVKREYNEGKMKPGSALVVNYISEGLPMLPGEAGLRLLKSVKVGRNKGSLPPAEERHHMIESIPGKLGVHTKDEDKGQSKYGILQMQWTTAIPAPVSRNHYPERYSAMSGMSDATSELGGSTVRSVQSKCHLPAIIEKYGRSERTDTTEMTDFPHLPGGIYTPDYKWDYPIPPPPAKESRISIPYIKKEHERYCKYYTLVKKKMQNYTSVSLRILGTTRTSKSPTSPYRPGEATKRSQFGSVTSKTSVKDGTKTRKLSDDKSSSSSLRSSTSSIETTDLHISEEKPNVPPKRTSFSGSRSET</sequence>
<feature type="compositionally biased region" description="Low complexity" evidence="1">
    <location>
        <begin position="227"/>
        <end position="238"/>
    </location>
</feature>
<dbReference type="EMBL" id="UYJE01009316">
    <property type="protein sequence ID" value="VDI72348.1"/>
    <property type="molecule type" value="Genomic_DNA"/>
</dbReference>
<feature type="region of interest" description="Disordered" evidence="1">
    <location>
        <begin position="15"/>
        <end position="169"/>
    </location>
</feature>
<feature type="compositionally biased region" description="Polar residues" evidence="1">
    <location>
        <begin position="1005"/>
        <end position="1015"/>
    </location>
</feature>
<feature type="region of interest" description="Disordered" evidence="1">
    <location>
        <begin position="987"/>
        <end position="1071"/>
    </location>
</feature>
<feature type="compositionally biased region" description="Low complexity" evidence="1">
    <location>
        <begin position="674"/>
        <end position="683"/>
    </location>
</feature>
<reference evidence="2" key="1">
    <citation type="submission" date="2018-11" db="EMBL/GenBank/DDBJ databases">
        <authorList>
            <person name="Alioto T."/>
            <person name="Alioto T."/>
        </authorList>
    </citation>
    <scope>NUCLEOTIDE SEQUENCE</scope>
</reference>
<feature type="compositionally biased region" description="Polar residues" evidence="1">
    <location>
        <begin position="655"/>
        <end position="673"/>
    </location>
</feature>
<dbReference type="AlphaFoldDB" id="A0A8B6H116"/>
<dbReference type="Gene3D" id="1.25.10.10">
    <property type="entry name" value="Leucine-rich Repeat Variant"/>
    <property type="match status" value="1"/>
</dbReference>
<feature type="compositionally biased region" description="Basic and acidic residues" evidence="1">
    <location>
        <begin position="98"/>
        <end position="111"/>
    </location>
</feature>
<keyword evidence="3" id="KW-1185">Reference proteome</keyword>
<dbReference type="InterPro" id="IPR011989">
    <property type="entry name" value="ARM-like"/>
</dbReference>
<accession>A0A8B6H116</accession>
<dbReference type="InterPro" id="IPR016024">
    <property type="entry name" value="ARM-type_fold"/>
</dbReference>
<feature type="compositionally biased region" description="Basic residues" evidence="1">
    <location>
        <begin position="133"/>
        <end position="143"/>
    </location>
</feature>
<evidence type="ECO:0000313" key="3">
    <source>
        <dbReference type="Proteomes" id="UP000596742"/>
    </source>
</evidence>
<dbReference type="SUPFAM" id="SSF48371">
    <property type="entry name" value="ARM repeat"/>
    <property type="match status" value="1"/>
</dbReference>
<feature type="compositionally biased region" description="Polar residues" evidence="1">
    <location>
        <begin position="1062"/>
        <end position="1071"/>
    </location>
</feature>
<gene>
    <name evidence="2" type="ORF">MGAL_10B064697</name>
</gene>